<protein>
    <recommendedName>
        <fullName evidence="2">Malonate/sodium symporter MadM subunit N-terminal domain-containing protein</fullName>
    </recommendedName>
</protein>
<keyword evidence="1" id="KW-1133">Transmembrane helix</keyword>
<dbReference type="Pfam" id="PF03818">
    <property type="entry name" value="MadM"/>
    <property type="match status" value="1"/>
</dbReference>
<reference evidence="3 4" key="1">
    <citation type="submission" date="2017-04" db="EMBL/GenBank/DDBJ databases">
        <authorList>
            <person name="Afonso C.L."/>
            <person name="Miller P.J."/>
            <person name="Scott M.A."/>
            <person name="Spackman E."/>
            <person name="Goraichik I."/>
            <person name="Dimitrov K.M."/>
            <person name="Suarez D.L."/>
            <person name="Swayne D.E."/>
        </authorList>
    </citation>
    <scope>NUCLEOTIDE SEQUENCE [LARGE SCALE GENOMIC DNA]</scope>
    <source>
        <strain evidence="3">LMG 28154</strain>
    </source>
</reference>
<dbReference type="InterPro" id="IPR018402">
    <property type="entry name" value="Mal/Na_symporter_MadM_N"/>
</dbReference>
<evidence type="ECO:0000256" key="1">
    <source>
        <dbReference type="SAM" id="Phobius"/>
    </source>
</evidence>
<accession>A0A238H2U2</accession>
<dbReference type="AlphaFoldDB" id="A0A238H2U2"/>
<proteinExistence type="predicted"/>
<feature type="transmembrane region" description="Helical" evidence="1">
    <location>
        <begin position="12"/>
        <end position="30"/>
    </location>
</feature>
<name>A0A238H2U2_9BURK</name>
<sequence>MVAGLAAAGRRLVPYGALIVTFHSGVGCLLRPLSLRCFATGAVVGG</sequence>
<gene>
    <name evidence="3" type="ORF">BSIN_2528</name>
</gene>
<dbReference type="Proteomes" id="UP000198460">
    <property type="component" value="Unassembled WGS sequence"/>
</dbReference>
<organism evidence="3 4">
    <name type="scientific">Burkholderia singularis</name>
    <dbReference type="NCBI Taxonomy" id="1503053"/>
    <lineage>
        <taxon>Bacteria</taxon>
        <taxon>Pseudomonadati</taxon>
        <taxon>Pseudomonadota</taxon>
        <taxon>Betaproteobacteria</taxon>
        <taxon>Burkholderiales</taxon>
        <taxon>Burkholderiaceae</taxon>
        <taxon>Burkholderia</taxon>
        <taxon>pseudomallei group</taxon>
    </lineage>
</organism>
<dbReference type="EMBL" id="FXAN01000041">
    <property type="protein sequence ID" value="SMF99510.1"/>
    <property type="molecule type" value="Genomic_DNA"/>
</dbReference>
<keyword evidence="1" id="KW-0812">Transmembrane</keyword>
<evidence type="ECO:0000313" key="3">
    <source>
        <dbReference type="EMBL" id="SMF99510.1"/>
    </source>
</evidence>
<keyword evidence="1" id="KW-0472">Membrane</keyword>
<evidence type="ECO:0000259" key="2">
    <source>
        <dbReference type="Pfam" id="PF03818"/>
    </source>
</evidence>
<feature type="domain" description="Malonate/sodium symporter MadM subunit N-terminal" evidence="2">
    <location>
        <begin position="2"/>
        <end position="40"/>
    </location>
</feature>
<evidence type="ECO:0000313" key="4">
    <source>
        <dbReference type="Proteomes" id="UP000198460"/>
    </source>
</evidence>